<dbReference type="GO" id="GO:0032968">
    <property type="term" value="P:positive regulation of transcription elongation by RNA polymerase II"/>
    <property type="evidence" value="ECO:0007669"/>
    <property type="project" value="TreeGrafter"/>
</dbReference>
<dbReference type="PANTHER" id="PTHR23146">
    <property type="entry name" value="LEO1 PROTEIN"/>
    <property type="match status" value="1"/>
</dbReference>
<feature type="region of interest" description="Disordered" evidence="1">
    <location>
        <begin position="1"/>
        <end position="115"/>
    </location>
</feature>
<dbReference type="OrthoDB" id="20844at2759"/>
<dbReference type="Proteomes" id="UP001149074">
    <property type="component" value="Unassembled WGS sequence"/>
</dbReference>
<reference evidence="2" key="2">
    <citation type="journal article" date="2023" name="IMA Fungus">
        <title>Comparative genomic study of the Penicillium genus elucidates a diverse pangenome and 15 lateral gene transfer events.</title>
        <authorList>
            <person name="Petersen C."/>
            <person name="Sorensen T."/>
            <person name="Nielsen M.R."/>
            <person name="Sondergaard T.E."/>
            <person name="Sorensen J.L."/>
            <person name="Fitzpatrick D.A."/>
            <person name="Frisvad J.C."/>
            <person name="Nielsen K.L."/>
        </authorList>
    </citation>
    <scope>NUCLEOTIDE SEQUENCE</scope>
    <source>
        <strain evidence="2">IBT 30761</strain>
    </source>
</reference>
<dbReference type="GO" id="GO:0006368">
    <property type="term" value="P:transcription elongation by RNA polymerase II"/>
    <property type="evidence" value="ECO:0007669"/>
    <property type="project" value="InterPro"/>
</dbReference>
<dbReference type="InterPro" id="IPR007149">
    <property type="entry name" value="Leo1"/>
</dbReference>
<reference evidence="2" key="1">
    <citation type="submission" date="2022-11" db="EMBL/GenBank/DDBJ databases">
        <authorList>
            <person name="Petersen C."/>
        </authorList>
    </citation>
    <scope>NUCLEOTIDE SEQUENCE</scope>
    <source>
        <strain evidence="2">IBT 30761</strain>
    </source>
</reference>
<dbReference type="PANTHER" id="PTHR23146:SF0">
    <property type="entry name" value="RNA POLYMERASE-ASSOCIATED PROTEIN LEO1"/>
    <property type="match status" value="1"/>
</dbReference>
<accession>A0A9W9KNN0</accession>
<evidence type="ECO:0000313" key="2">
    <source>
        <dbReference type="EMBL" id="KAJ5112186.1"/>
    </source>
</evidence>
<feature type="compositionally biased region" description="Acidic residues" evidence="1">
    <location>
        <begin position="40"/>
        <end position="50"/>
    </location>
</feature>
<sequence length="476" mass="53308">MSSSDEDAIRRPGRNANAGAQSPAPSDANDANDDNKDLFGDDQMDGDNDADLFGSEGGSDAGLDDKYVCYPSLQCSQQERAQQDAKKYPSRARRTLDDERLDSGDDEGRYDRYGEDMDMGEDEEVRRTLNLMDVTLARAPVPETTDGQIYTMRVPEFLNIEAEEFNPETYVAPPFSTAATSLCWRQDPNDESKLQSNARFIQWEDGSVTLQLASAPLEQYRTSIKPLAPLDNSDDYVSKLDSHVYLGSAMETAEVFQLTSHVTHGLTILPTTNETDDAVQKLQESLFAAARGSKKTADGTVPIFETMEDPMAAARKAEIAQREELRAERRRQQMADREADRGRRGPTSRSMGTGLNVGSLEDGLSTRPRAKPRRQNRRGEIYSDEEEYGRNHRTREDDYDEDDGFLVGSDEEIEEEGDDEDEEDVLEDDEEDAEGEVDDEVAPSKSARSKPSEPERTGTPQQRKKNRYVVDDDDDE</sequence>
<dbReference type="EMBL" id="JAPQKI010000001">
    <property type="protein sequence ID" value="KAJ5112186.1"/>
    <property type="molecule type" value="Genomic_DNA"/>
</dbReference>
<dbReference type="GO" id="GO:1990269">
    <property type="term" value="F:RNA polymerase II C-terminal domain phosphoserine binding"/>
    <property type="evidence" value="ECO:0007669"/>
    <property type="project" value="TreeGrafter"/>
</dbReference>
<protein>
    <recommendedName>
        <fullName evidence="4">RNA polymerase-associated protein LEO1</fullName>
    </recommendedName>
</protein>
<feature type="compositionally biased region" description="Basic and acidic residues" evidence="1">
    <location>
        <begin position="94"/>
        <end position="115"/>
    </location>
</feature>
<dbReference type="RefSeq" id="XP_056479959.1">
    <property type="nucleotide sequence ID" value="XM_056612735.1"/>
</dbReference>
<dbReference type="GeneID" id="81351714"/>
<proteinExistence type="predicted"/>
<feature type="compositionally biased region" description="Basic and acidic residues" evidence="1">
    <location>
        <begin position="324"/>
        <end position="343"/>
    </location>
</feature>
<dbReference type="Pfam" id="PF04004">
    <property type="entry name" value="Leo1"/>
    <property type="match status" value="1"/>
</dbReference>
<name>A0A9W9KNN0_9EURO</name>
<evidence type="ECO:0000313" key="3">
    <source>
        <dbReference type="Proteomes" id="UP001149074"/>
    </source>
</evidence>
<evidence type="ECO:0008006" key="4">
    <source>
        <dbReference type="Google" id="ProtNLM"/>
    </source>
</evidence>
<gene>
    <name evidence="2" type="ORF">N7532_000231</name>
</gene>
<evidence type="ECO:0000256" key="1">
    <source>
        <dbReference type="SAM" id="MobiDB-lite"/>
    </source>
</evidence>
<keyword evidence="3" id="KW-1185">Reference proteome</keyword>
<feature type="region of interest" description="Disordered" evidence="1">
    <location>
        <begin position="324"/>
        <end position="476"/>
    </location>
</feature>
<dbReference type="GO" id="GO:0016593">
    <property type="term" value="C:Cdc73/Paf1 complex"/>
    <property type="evidence" value="ECO:0007669"/>
    <property type="project" value="InterPro"/>
</dbReference>
<dbReference type="AlphaFoldDB" id="A0A9W9KNN0"/>
<feature type="compositionally biased region" description="Acidic residues" evidence="1">
    <location>
        <begin position="397"/>
        <end position="441"/>
    </location>
</feature>
<organism evidence="2 3">
    <name type="scientific">Penicillium argentinense</name>
    <dbReference type="NCBI Taxonomy" id="1131581"/>
    <lineage>
        <taxon>Eukaryota</taxon>
        <taxon>Fungi</taxon>
        <taxon>Dikarya</taxon>
        <taxon>Ascomycota</taxon>
        <taxon>Pezizomycotina</taxon>
        <taxon>Eurotiomycetes</taxon>
        <taxon>Eurotiomycetidae</taxon>
        <taxon>Eurotiales</taxon>
        <taxon>Aspergillaceae</taxon>
        <taxon>Penicillium</taxon>
    </lineage>
</organism>
<comment type="caution">
    <text evidence="2">The sequence shown here is derived from an EMBL/GenBank/DDBJ whole genome shotgun (WGS) entry which is preliminary data.</text>
</comment>